<dbReference type="AlphaFoldDB" id="A0A160PM34"/>
<accession>A0A160PM34</accession>
<dbReference type="EMBL" id="AP014809">
    <property type="protein sequence ID" value="BAU93813.1"/>
    <property type="molecule type" value="Genomic_DNA"/>
</dbReference>
<dbReference type="Pfam" id="PF05050">
    <property type="entry name" value="Methyltransf_21"/>
    <property type="match status" value="1"/>
</dbReference>
<name>A0A160PM34_9HYPH</name>
<dbReference type="OrthoDB" id="9814604at2"/>
<dbReference type="PANTHER" id="PTHR34203">
    <property type="entry name" value="METHYLTRANSFERASE, FKBM FAMILY PROTEIN"/>
    <property type="match status" value="1"/>
</dbReference>
<protein>
    <submittedName>
        <fullName evidence="2">Methyltransferase FkbM family</fullName>
    </submittedName>
</protein>
<dbReference type="InterPro" id="IPR006342">
    <property type="entry name" value="FkbM_mtfrase"/>
</dbReference>
<reference evidence="2 3" key="1">
    <citation type="journal article" date="2016" name="Genome Announc.">
        <title>Complete Genome Sequence of Methylobacterium populi P-1M, Isolated from Pink-Pigmented Household Biofilm.</title>
        <authorList>
            <person name="Morohoshi T."/>
            <person name="Ikeda T."/>
        </authorList>
    </citation>
    <scope>NUCLEOTIDE SEQUENCE [LARGE SCALE GENOMIC DNA]</scope>
    <source>
        <strain evidence="2 3">P-1M</strain>
    </source>
</reference>
<keyword evidence="2" id="KW-0489">Methyltransferase</keyword>
<sequence>MSSEVQSEIIATLRLVTEHHKKKTVGTIYPWLDVANEYVTNTHLFQKAFDRLADDESRQTFLWLLRYRMAGYLTQSRDAADEVAPFIISPRAWADMKRIASEMPENAMEGHLDLDIVENFVLGGYDLPGICGVEAGDTVLDLGAFNGNSTVVLARAAGDNGKVFAFEPNPSTREMLARNMELLKINNVAIIGAGVSDVKGTARFTQSGAASRFDPNGSIEVPITTIDQFVNDSNISVDFLKFDIEGFENPALEGTVKTIVRDRPKMAISIYHLHYDAHRILNFIDSICPWYEYYIRHNNHGEGEVVLFCKPISRFYKK</sequence>
<dbReference type="NCBIfam" id="TIGR01444">
    <property type="entry name" value="fkbM_fam"/>
    <property type="match status" value="1"/>
</dbReference>
<feature type="domain" description="Methyltransferase FkbM" evidence="1">
    <location>
        <begin position="141"/>
        <end position="284"/>
    </location>
</feature>
<evidence type="ECO:0000259" key="1">
    <source>
        <dbReference type="Pfam" id="PF05050"/>
    </source>
</evidence>
<keyword evidence="2" id="KW-0808">Transferase</keyword>
<dbReference type="PANTHER" id="PTHR34203:SF15">
    <property type="entry name" value="SLL1173 PROTEIN"/>
    <property type="match status" value="1"/>
</dbReference>
<dbReference type="GO" id="GO:0032259">
    <property type="term" value="P:methylation"/>
    <property type="evidence" value="ECO:0007669"/>
    <property type="project" value="UniProtKB-KW"/>
</dbReference>
<organism evidence="2 3">
    <name type="scientific">Methylorubrum populi</name>
    <dbReference type="NCBI Taxonomy" id="223967"/>
    <lineage>
        <taxon>Bacteria</taxon>
        <taxon>Pseudomonadati</taxon>
        <taxon>Pseudomonadota</taxon>
        <taxon>Alphaproteobacteria</taxon>
        <taxon>Hyphomicrobiales</taxon>
        <taxon>Methylobacteriaceae</taxon>
        <taxon>Methylorubrum</taxon>
    </lineage>
</organism>
<dbReference type="Gene3D" id="3.40.50.150">
    <property type="entry name" value="Vaccinia Virus protein VP39"/>
    <property type="match status" value="1"/>
</dbReference>
<evidence type="ECO:0000313" key="2">
    <source>
        <dbReference type="EMBL" id="BAU93813.1"/>
    </source>
</evidence>
<dbReference type="InterPro" id="IPR052514">
    <property type="entry name" value="SAM-dependent_MTase"/>
</dbReference>
<proteinExistence type="predicted"/>
<dbReference type="SUPFAM" id="SSF53335">
    <property type="entry name" value="S-adenosyl-L-methionine-dependent methyltransferases"/>
    <property type="match status" value="1"/>
</dbReference>
<gene>
    <name evidence="2" type="ORF">MPPM_5208</name>
</gene>
<dbReference type="Proteomes" id="UP000218288">
    <property type="component" value="Chromosome"/>
</dbReference>
<dbReference type="InterPro" id="IPR029063">
    <property type="entry name" value="SAM-dependent_MTases_sf"/>
</dbReference>
<dbReference type="GO" id="GO:0008168">
    <property type="term" value="F:methyltransferase activity"/>
    <property type="evidence" value="ECO:0007669"/>
    <property type="project" value="UniProtKB-KW"/>
</dbReference>
<evidence type="ECO:0000313" key="3">
    <source>
        <dbReference type="Proteomes" id="UP000218288"/>
    </source>
</evidence>
<dbReference type="CDD" id="cd02440">
    <property type="entry name" value="AdoMet_MTases"/>
    <property type="match status" value="1"/>
</dbReference>
<dbReference type="RefSeq" id="WP_096487488.1">
    <property type="nucleotide sequence ID" value="NZ_AP014809.1"/>
</dbReference>